<protein>
    <recommendedName>
        <fullName evidence="3">YbjN domain-containing protein</fullName>
    </recommendedName>
</protein>
<dbReference type="KEGG" id="ntd:EGO55_13295"/>
<organism evidence="1 2">
    <name type="scientific">Caenibius tardaugens NBRC 16725</name>
    <dbReference type="NCBI Taxonomy" id="1219035"/>
    <lineage>
        <taxon>Bacteria</taxon>
        <taxon>Pseudomonadati</taxon>
        <taxon>Pseudomonadota</taxon>
        <taxon>Alphaproteobacteria</taxon>
        <taxon>Sphingomonadales</taxon>
        <taxon>Erythrobacteraceae</taxon>
        <taxon>Caenibius</taxon>
    </lineage>
</organism>
<sequence>MRTSGREFDRGEEDAAPVDMLLQLFEARGWPCEYVGDDEISGEIQGSWANYQIRAIWRSEDRVLQLLCLPDVRIPQNKRREMFELLALVNEQLWLGHFDIWSNGNVLLYRHGMMLGDDGLLSLTQAQAVVEAAVSECDRFYPAFQFVLWGDKSPADALDSALVDPAGEA</sequence>
<dbReference type="CDD" id="cd17033">
    <property type="entry name" value="DR1245-like"/>
    <property type="match status" value="1"/>
</dbReference>
<accession>U3A404</accession>
<dbReference type="EMBL" id="BASZ01000005">
    <property type="protein sequence ID" value="GAD49488.1"/>
    <property type="molecule type" value="Genomic_DNA"/>
</dbReference>
<dbReference type="RefSeq" id="WP_021690394.1">
    <property type="nucleotide sequence ID" value="NZ_BASZ01000005.1"/>
</dbReference>
<name>U3A404_9SPHN</name>
<dbReference type="eggNOG" id="COG5465">
    <property type="taxonomic scope" value="Bacteria"/>
</dbReference>
<dbReference type="Pfam" id="PF10722">
    <property type="entry name" value="YbjN"/>
    <property type="match status" value="1"/>
</dbReference>
<dbReference type="InterPro" id="IPR019660">
    <property type="entry name" value="Put_sensory_transdc_reg_YbjN"/>
</dbReference>
<dbReference type="Proteomes" id="UP000016568">
    <property type="component" value="Unassembled WGS sequence"/>
</dbReference>
<reference evidence="1 2" key="1">
    <citation type="submission" date="2013-09" db="EMBL/GenBank/DDBJ databases">
        <title>Whole genome shotgun sequence of Novosphingobium tardaugens NBRC 16725.</title>
        <authorList>
            <person name="Isaki S."/>
            <person name="Hosoyama A."/>
            <person name="Tsuchikane K."/>
            <person name="Katsumata H."/>
            <person name="Ando Y."/>
            <person name="Yamazaki S."/>
            <person name="Fujita N."/>
        </authorList>
    </citation>
    <scope>NUCLEOTIDE SEQUENCE [LARGE SCALE GENOMIC DNA]</scope>
    <source>
        <strain evidence="1 2">NBRC 16725</strain>
    </source>
</reference>
<dbReference type="AlphaFoldDB" id="U3A404"/>
<comment type="caution">
    <text evidence="1">The sequence shown here is derived from an EMBL/GenBank/DDBJ whole genome shotgun (WGS) entry which is preliminary data.</text>
</comment>
<proteinExistence type="predicted"/>
<keyword evidence="2" id="KW-1185">Reference proteome</keyword>
<evidence type="ECO:0000313" key="2">
    <source>
        <dbReference type="Proteomes" id="UP000016568"/>
    </source>
</evidence>
<dbReference type="OrthoDB" id="9792176at2"/>
<gene>
    <name evidence="1" type="ORF">NT2_05_04090</name>
</gene>
<evidence type="ECO:0000313" key="1">
    <source>
        <dbReference type="EMBL" id="GAD49488.1"/>
    </source>
</evidence>
<evidence type="ECO:0008006" key="3">
    <source>
        <dbReference type="Google" id="ProtNLM"/>
    </source>
</evidence>